<evidence type="ECO:0000259" key="2">
    <source>
        <dbReference type="PROSITE" id="PS50113"/>
    </source>
</evidence>
<gene>
    <name evidence="3" type="ORF">S01H4_33732</name>
</gene>
<evidence type="ECO:0008006" key="4">
    <source>
        <dbReference type="Google" id="ProtNLM"/>
    </source>
</evidence>
<proteinExistence type="predicted"/>
<comment type="caution">
    <text evidence="3">The sequence shown here is derived from an EMBL/GenBank/DDBJ whole genome shotgun (WGS) entry which is preliminary data.</text>
</comment>
<name>X1BCQ7_9ZZZZ</name>
<dbReference type="Gene3D" id="3.30.450.20">
    <property type="entry name" value="PAS domain"/>
    <property type="match status" value="1"/>
</dbReference>
<feature type="domain" description="PAS" evidence="1">
    <location>
        <begin position="16"/>
        <end position="86"/>
    </location>
</feature>
<feature type="non-terminal residue" evidence="3">
    <location>
        <position position="113"/>
    </location>
</feature>
<dbReference type="InterPro" id="IPR035965">
    <property type="entry name" value="PAS-like_dom_sf"/>
</dbReference>
<dbReference type="Pfam" id="PF08448">
    <property type="entry name" value="PAS_4"/>
    <property type="match status" value="1"/>
</dbReference>
<protein>
    <recommendedName>
        <fullName evidence="4">PAS domain-containing protein</fullName>
    </recommendedName>
</protein>
<accession>X1BCQ7</accession>
<dbReference type="SUPFAM" id="SSF55785">
    <property type="entry name" value="PYP-like sensor domain (PAS domain)"/>
    <property type="match status" value="1"/>
</dbReference>
<dbReference type="PROSITE" id="PS50112">
    <property type="entry name" value="PAS"/>
    <property type="match status" value="1"/>
</dbReference>
<dbReference type="InterPro" id="IPR000700">
    <property type="entry name" value="PAS-assoc_C"/>
</dbReference>
<sequence length="113" mass="12851">MDITAQKEADEALAESEHRYRLLAENSSDLIWTCDMDFKWKYISPSVEPLRGYTPEEAMEQTLDEMLTPESSVLARETLTNTLTSAASNPSVLDRPVRLEVELNRKDGSTIWT</sequence>
<dbReference type="SMART" id="SM00091">
    <property type="entry name" value="PAS"/>
    <property type="match status" value="1"/>
</dbReference>
<dbReference type="PROSITE" id="PS50113">
    <property type="entry name" value="PAC"/>
    <property type="match status" value="1"/>
</dbReference>
<dbReference type="InterPro" id="IPR013656">
    <property type="entry name" value="PAS_4"/>
</dbReference>
<evidence type="ECO:0000259" key="1">
    <source>
        <dbReference type="PROSITE" id="PS50112"/>
    </source>
</evidence>
<dbReference type="EMBL" id="BART01017783">
    <property type="protein sequence ID" value="GAG81913.1"/>
    <property type="molecule type" value="Genomic_DNA"/>
</dbReference>
<dbReference type="AlphaFoldDB" id="X1BCQ7"/>
<feature type="domain" description="PAC" evidence="2">
    <location>
        <begin position="1"/>
        <end position="15"/>
    </location>
</feature>
<evidence type="ECO:0000313" key="3">
    <source>
        <dbReference type="EMBL" id="GAG81913.1"/>
    </source>
</evidence>
<reference evidence="3" key="1">
    <citation type="journal article" date="2014" name="Front. Microbiol.">
        <title>High frequency of phylogenetically diverse reductive dehalogenase-homologous genes in deep subseafloor sedimentary metagenomes.</title>
        <authorList>
            <person name="Kawai M."/>
            <person name="Futagami T."/>
            <person name="Toyoda A."/>
            <person name="Takaki Y."/>
            <person name="Nishi S."/>
            <person name="Hori S."/>
            <person name="Arai W."/>
            <person name="Tsubouchi T."/>
            <person name="Morono Y."/>
            <person name="Uchiyama I."/>
            <person name="Ito T."/>
            <person name="Fujiyama A."/>
            <person name="Inagaki F."/>
            <person name="Takami H."/>
        </authorList>
    </citation>
    <scope>NUCLEOTIDE SEQUENCE</scope>
    <source>
        <strain evidence="3">Expedition CK06-06</strain>
    </source>
</reference>
<dbReference type="InterPro" id="IPR000014">
    <property type="entry name" value="PAS"/>
</dbReference>
<dbReference type="CDD" id="cd00130">
    <property type="entry name" value="PAS"/>
    <property type="match status" value="1"/>
</dbReference>
<dbReference type="NCBIfam" id="TIGR00229">
    <property type="entry name" value="sensory_box"/>
    <property type="match status" value="1"/>
</dbReference>
<organism evidence="3">
    <name type="scientific">marine sediment metagenome</name>
    <dbReference type="NCBI Taxonomy" id="412755"/>
    <lineage>
        <taxon>unclassified sequences</taxon>
        <taxon>metagenomes</taxon>
        <taxon>ecological metagenomes</taxon>
    </lineage>
</organism>